<name>A0A7J8TE94_GOSDV</name>
<dbReference type="AlphaFoldDB" id="A0A7J8TE94"/>
<keyword evidence="2" id="KW-1185">Reference proteome</keyword>
<protein>
    <submittedName>
        <fullName evidence="1">Uncharacterized protein</fullName>
    </submittedName>
</protein>
<organism evidence="1 2">
    <name type="scientific">Gossypium davidsonii</name>
    <name type="common">Davidson's cotton</name>
    <name type="synonym">Gossypium klotzschianum subsp. davidsonii</name>
    <dbReference type="NCBI Taxonomy" id="34287"/>
    <lineage>
        <taxon>Eukaryota</taxon>
        <taxon>Viridiplantae</taxon>
        <taxon>Streptophyta</taxon>
        <taxon>Embryophyta</taxon>
        <taxon>Tracheophyta</taxon>
        <taxon>Spermatophyta</taxon>
        <taxon>Magnoliopsida</taxon>
        <taxon>eudicotyledons</taxon>
        <taxon>Gunneridae</taxon>
        <taxon>Pentapetalae</taxon>
        <taxon>rosids</taxon>
        <taxon>malvids</taxon>
        <taxon>Malvales</taxon>
        <taxon>Malvaceae</taxon>
        <taxon>Malvoideae</taxon>
        <taxon>Gossypium</taxon>
    </lineage>
</organism>
<dbReference type="Proteomes" id="UP000593561">
    <property type="component" value="Unassembled WGS sequence"/>
</dbReference>
<gene>
    <name evidence="1" type="ORF">Godav_025759</name>
</gene>
<reference evidence="1 2" key="1">
    <citation type="journal article" date="2019" name="Genome Biol. Evol.">
        <title>Insights into the evolution of the New World diploid cottons (Gossypium, subgenus Houzingenia) based on genome sequencing.</title>
        <authorList>
            <person name="Grover C.E."/>
            <person name="Arick M.A. 2nd"/>
            <person name="Thrash A."/>
            <person name="Conover J.L."/>
            <person name="Sanders W.S."/>
            <person name="Peterson D.G."/>
            <person name="Frelichowski J.E."/>
            <person name="Scheffler J.A."/>
            <person name="Scheffler B.E."/>
            <person name="Wendel J.F."/>
        </authorList>
    </citation>
    <scope>NUCLEOTIDE SEQUENCE [LARGE SCALE GENOMIC DNA]</scope>
    <source>
        <strain evidence="1">27</strain>
        <tissue evidence="1">Leaf</tissue>
    </source>
</reference>
<evidence type="ECO:0000313" key="1">
    <source>
        <dbReference type="EMBL" id="MBA0636496.1"/>
    </source>
</evidence>
<proteinExistence type="predicted"/>
<comment type="caution">
    <text evidence="1">The sequence shown here is derived from an EMBL/GenBank/DDBJ whole genome shotgun (WGS) entry which is preliminary data.</text>
</comment>
<evidence type="ECO:0000313" key="2">
    <source>
        <dbReference type="Proteomes" id="UP000593561"/>
    </source>
</evidence>
<sequence>MTMKEYIAKINNTSALIEPSGSRVSEVDRVEIILVGLPLEYDAVLTLASFSAEPLPLPRLIDVLLEYENRQSRVVQDGLFHVNGGGSSKKKESEFTYCIYYEKDSFSEKKNHSRA</sequence>
<dbReference type="EMBL" id="JABFAC010246131">
    <property type="protein sequence ID" value="MBA0636496.1"/>
    <property type="molecule type" value="Genomic_DNA"/>
</dbReference>
<accession>A0A7J8TE94</accession>